<keyword evidence="3" id="KW-1185">Reference proteome</keyword>
<reference evidence="2" key="1">
    <citation type="submission" date="2019-11" db="EMBL/GenBank/DDBJ databases">
        <title>Leishmania tarentolae CDS.</title>
        <authorList>
            <person name="Goto Y."/>
            <person name="Yamagishi J."/>
        </authorList>
    </citation>
    <scope>NUCLEOTIDE SEQUENCE [LARGE SCALE GENOMIC DNA]</scope>
    <source>
        <strain evidence="2">Parrot Tar II</strain>
    </source>
</reference>
<evidence type="ECO:0000256" key="1">
    <source>
        <dbReference type="SAM" id="MobiDB-lite"/>
    </source>
</evidence>
<comment type="caution">
    <text evidence="2">The sequence shown here is derived from an EMBL/GenBank/DDBJ whole genome shotgun (WGS) entry which is preliminary data.</text>
</comment>
<name>A0A640KQY8_LEITA</name>
<dbReference type="Proteomes" id="UP000419144">
    <property type="component" value="Unassembled WGS sequence"/>
</dbReference>
<protein>
    <submittedName>
        <fullName evidence="2">Uncharacterized protein</fullName>
    </submittedName>
</protein>
<dbReference type="EMBL" id="BLBS01000052">
    <property type="protein sequence ID" value="GET92013.1"/>
    <property type="molecule type" value="Genomic_DNA"/>
</dbReference>
<gene>
    <name evidence="2" type="ORF">LtaPh_3327951</name>
</gene>
<accession>A0A640KQY8</accession>
<feature type="region of interest" description="Disordered" evidence="1">
    <location>
        <begin position="61"/>
        <end position="87"/>
    </location>
</feature>
<sequence>MWVIVSGPVNRVSWGLQVLWNVRERRVHAKCGLWVCLIPLLLKRLLNRDVSEALSAAVAPHEETVRAHQTEDCGDRPHHADRIDLTPPHPTWERHYCVCKPLSKTKVKGGAQRDREREAPGIG</sequence>
<dbReference type="OrthoDB" id="10468800at2759"/>
<proteinExistence type="predicted"/>
<dbReference type="AlphaFoldDB" id="A0A640KQY8"/>
<evidence type="ECO:0000313" key="2">
    <source>
        <dbReference type="EMBL" id="GET92013.1"/>
    </source>
</evidence>
<feature type="compositionally biased region" description="Basic and acidic residues" evidence="1">
    <location>
        <begin position="61"/>
        <end position="84"/>
    </location>
</feature>
<dbReference type="VEuPathDB" id="TriTrypDB:LtaPh_3327951"/>
<evidence type="ECO:0000313" key="3">
    <source>
        <dbReference type="Proteomes" id="UP000419144"/>
    </source>
</evidence>
<organism evidence="2 3">
    <name type="scientific">Leishmania tarentolae</name>
    <name type="common">Sauroleishmania tarentolae</name>
    <dbReference type="NCBI Taxonomy" id="5689"/>
    <lineage>
        <taxon>Eukaryota</taxon>
        <taxon>Discoba</taxon>
        <taxon>Euglenozoa</taxon>
        <taxon>Kinetoplastea</taxon>
        <taxon>Metakinetoplastina</taxon>
        <taxon>Trypanosomatida</taxon>
        <taxon>Trypanosomatidae</taxon>
        <taxon>Leishmaniinae</taxon>
        <taxon>Leishmania</taxon>
        <taxon>lizard Leishmania</taxon>
    </lineage>
</organism>